<keyword evidence="1" id="KW-0472">Membrane</keyword>
<keyword evidence="1" id="KW-1133">Transmembrane helix</keyword>
<keyword evidence="3" id="KW-1185">Reference proteome</keyword>
<dbReference type="PANTHER" id="PTHR34414:SF1">
    <property type="entry name" value="SUBTILISIN-LIKE SERINE PROTEASE"/>
    <property type="match status" value="1"/>
</dbReference>
<feature type="transmembrane region" description="Helical" evidence="1">
    <location>
        <begin position="294"/>
        <end position="322"/>
    </location>
</feature>
<dbReference type="AlphaFoldDB" id="A0A9P8L1S3"/>
<dbReference type="PANTHER" id="PTHR34414">
    <property type="entry name" value="HET DOMAIN-CONTAINING PROTEIN-RELATED"/>
    <property type="match status" value="1"/>
</dbReference>
<evidence type="ECO:0000256" key="1">
    <source>
        <dbReference type="SAM" id="Phobius"/>
    </source>
</evidence>
<evidence type="ECO:0000313" key="3">
    <source>
        <dbReference type="Proteomes" id="UP000698800"/>
    </source>
</evidence>
<organism evidence="2 3">
    <name type="scientific">Glutinoglossum americanum</name>
    <dbReference type="NCBI Taxonomy" id="1670608"/>
    <lineage>
        <taxon>Eukaryota</taxon>
        <taxon>Fungi</taxon>
        <taxon>Dikarya</taxon>
        <taxon>Ascomycota</taxon>
        <taxon>Pezizomycotina</taxon>
        <taxon>Geoglossomycetes</taxon>
        <taxon>Geoglossales</taxon>
        <taxon>Geoglossaceae</taxon>
        <taxon>Glutinoglossum</taxon>
    </lineage>
</organism>
<comment type="caution">
    <text evidence="2">The sequence shown here is derived from an EMBL/GenBank/DDBJ whole genome shotgun (WGS) entry which is preliminary data.</text>
</comment>
<proteinExistence type="predicted"/>
<protein>
    <submittedName>
        <fullName evidence="2">Uncharacterized protein</fullName>
    </submittedName>
</protein>
<gene>
    <name evidence="2" type="ORF">FGG08_005501</name>
</gene>
<dbReference type="InterPro" id="IPR046536">
    <property type="entry name" value="DUF6601"/>
</dbReference>
<evidence type="ECO:0000313" key="2">
    <source>
        <dbReference type="EMBL" id="KAH0537753.1"/>
    </source>
</evidence>
<keyword evidence="1" id="KW-0812">Transmembrane</keyword>
<dbReference type="Proteomes" id="UP000698800">
    <property type="component" value="Unassembled WGS sequence"/>
</dbReference>
<accession>A0A9P8L1S3</accession>
<dbReference type="EMBL" id="JAGHQL010000132">
    <property type="protein sequence ID" value="KAH0537753.1"/>
    <property type="molecule type" value="Genomic_DNA"/>
</dbReference>
<sequence length="345" mass="39425">MADRKSPYSPNALVPQEKCTASAAILVGNEPKTADRKPPYSEQNALVVWDEESKAIHPLLNTSTALPSDPADISDLRSPAAQSFSLKRVRWLWTAGIPGDIRSLKRHKSLERVIKVTSRMDEHLTWRKGAIHVKELLPFLLDYGYFSKSLCKEGMVKEYDTARGFLLSYAHLIRTEADFKIAWDYGLLPRSCGEISWERWSAFAGDILRQIPQKSLEGRWEYGELQRGRMNFAYRLANLTLHSLYVPDKTYRAIIDLYFSWLVVVVIFIAVVLTAMQVALAAPKYVSERFQKTAYGFSVLCLVGFGLAILIMGFIVLSFFLWNMVVAWQTEIERKRKKSQYGRDV</sequence>
<reference evidence="2" key="1">
    <citation type="submission" date="2021-03" db="EMBL/GenBank/DDBJ databases">
        <title>Comparative genomics and phylogenomic investigation of the class Geoglossomycetes provide insights into ecological specialization and systematics.</title>
        <authorList>
            <person name="Melie T."/>
            <person name="Pirro S."/>
            <person name="Miller A.N."/>
            <person name="Quandt A."/>
        </authorList>
    </citation>
    <scope>NUCLEOTIDE SEQUENCE</scope>
    <source>
        <strain evidence="2">GBOQ0MN5Z8</strain>
    </source>
</reference>
<feature type="transmembrane region" description="Helical" evidence="1">
    <location>
        <begin position="258"/>
        <end position="282"/>
    </location>
</feature>
<dbReference type="OrthoDB" id="5086500at2759"/>
<dbReference type="Pfam" id="PF20246">
    <property type="entry name" value="DUF6601"/>
    <property type="match status" value="1"/>
</dbReference>
<name>A0A9P8L1S3_9PEZI</name>